<dbReference type="Proteomes" id="UP001183629">
    <property type="component" value="Unassembled WGS sequence"/>
</dbReference>
<gene>
    <name evidence="1" type="ORF">J2S44_004414</name>
</gene>
<sequence length="50" mass="5415">MFTDDSDEAHHELGIAFKDLLELSKFCLNAMVDGVAAEAQPREFTASDAG</sequence>
<reference evidence="1 2" key="1">
    <citation type="submission" date="2023-07" db="EMBL/GenBank/DDBJ databases">
        <title>Sequencing the genomes of 1000 actinobacteria strains.</title>
        <authorList>
            <person name="Klenk H.-P."/>
        </authorList>
    </citation>
    <scope>NUCLEOTIDE SEQUENCE [LARGE SCALE GENOMIC DNA]</scope>
    <source>
        <strain evidence="1 2">DSM 44711</strain>
    </source>
</reference>
<comment type="caution">
    <text evidence="1">The sequence shown here is derived from an EMBL/GenBank/DDBJ whole genome shotgun (WGS) entry which is preliminary data.</text>
</comment>
<keyword evidence="2" id="KW-1185">Reference proteome</keyword>
<protein>
    <submittedName>
        <fullName evidence="1">Uncharacterized protein</fullName>
    </submittedName>
</protein>
<dbReference type="AlphaFoldDB" id="A0AAE4CWV1"/>
<evidence type="ECO:0000313" key="2">
    <source>
        <dbReference type="Proteomes" id="UP001183629"/>
    </source>
</evidence>
<organism evidence="1 2">
    <name type="scientific">Catenuloplanes niger</name>
    <dbReference type="NCBI Taxonomy" id="587534"/>
    <lineage>
        <taxon>Bacteria</taxon>
        <taxon>Bacillati</taxon>
        <taxon>Actinomycetota</taxon>
        <taxon>Actinomycetes</taxon>
        <taxon>Micromonosporales</taxon>
        <taxon>Micromonosporaceae</taxon>
        <taxon>Catenuloplanes</taxon>
    </lineage>
</organism>
<name>A0AAE4CWV1_9ACTN</name>
<dbReference type="RefSeq" id="WP_310417152.1">
    <property type="nucleotide sequence ID" value="NZ_JAVDYC010000001.1"/>
</dbReference>
<proteinExistence type="predicted"/>
<evidence type="ECO:0000313" key="1">
    <source>
        <dbReference type="EMBL" id="MDR7324164.1"/>
    </source>
</evidence>
<dbReference type="EMBL" id="JAVDYC010000001">
    <property type="protein sequence ID" value="MDR7324164.1"/>
    <property type="molecule type" value="Genomic_DNA"/>
</dbReference>
<accession>A0AAE4CWV1</accession>